<accession>A0A9Q0J3I6</accession>
<keyword evidence="1" id="KW-0812">Transmembrane</keyword>
<evidence type="ECO:0000256" key="1">
    <source>
        <dbReference type="SAM" id="Phobius"/>
    </source>
</evidence>
<reference evidence="2" key="2">
    <citation type="journal article" date="2023" name="Plants (Basel)">
        <title>Annotation of the Turnera subulata (Passifloraceae) Draft Genome Reveals the S-Locus Evolved after the Divergence of Turneroideae from Passifloroideae in a Stepwise Manner.</title>
        <authorList>
            <person name="Henning P.M."/>
            <person name="Roalson E.H."/>
            <person name="Mir W."/>
            <person name="McCubbin A.G."/>
            <person name="Shore J.S."/>
        </authorList>
    </citation>
    <scope>NUCLEOTIDE SEQUENCE</scope>
    <source>
        <strain evidence="2">F60SS</strain>
    </source>
</reference>
<evidence type="ECO:0000313" key="2">
    <source>
        <dbReference type="EMBL" id="KAJ4827039.1"/>
    </source>
</evidence>
<gene>
    <name evidence="2" type="ORF">Tsubulata_016316</name>
</gene>
<dbReference type="Proteomes" id="UP001141552">
    <property type="component" value="Unassembled WGS sequence"/>
</dbReference>
<feature type="non-terminal residue" evidence="2">
    <location>
        <position position="1"/>
    </location>
</feature>
<name>A0A9Q0J3I6_9ROSI</name>
<keyword evidence="1" id="KW-1133">Transmembrane helix</keyword>
<proteinExistence type="predicted"/>
<dbReference type="EMBL" id="JAKUCV010006510">
    <property type="protein sequence ID" value="KAJ4827039.1"/>
    <property type="molecule type" value="Genomic_DNA"/>
</dbReference>
<evidence type="ECO:0000313" key="3">
    <source>
        <dbReference type="Proteomes" id="UP001141552"/>
    </source>
</evidence>
<comment type="caution">
    <text evidence="2">The sequence shown here is derived from an EMBL/GenBank/DDBJ whole genome shotgun (WGS) entry which is preliminary data.</text>
</comment>
<keyword evidence="1" id="KW-0472">Membrane</keyword>
<organism evidence="2 3">
    <name type="scientific">Turnera subulata</name>
    <dbReference type="NCBI Taxonomy" id="218843"/>
    <lineage>
        <taxon>Eukaryota</taxon>
        <taxon>Viridiplantae</taxon>
        <taxon>Streptophyta</taxon>
        <taxon>Embryophyta</taxon>
        <taxon>Tracheophyta</taxon>
        <taxon>Spermatophyta</taxon>
        <taxon>Magnoliopsida</taxon>
        <taxon>eudicotyledons</taxon>
        <taxon>Gunneridae</taxon>
        <taxon>Pentapetalae</taxon>
        <taxon>rosids</taxon>
        <taxon>fabids</taxon>
        <taxon>Malpighiales</taxon>
        <taxon>Passifloraceae</taxon>
        <taxon>Turnera</taxon>
    </lineage>
</organism>
<reference evidence="2" key="1">
    <citation type="submission" date="2022-02" db="EMBL/GenBank/DDBJ databases">
        <authorList>
            <person name="Henning P.M."/>
            <person name="McCubbin A.G."/>
            <person name="Shore J.S."/>
        </authorList>
    </citation>
    <scope>NUCLEOTIDE SEQUENCE</scope>
    <source>
        <strain evidence="2">F60SS</strain>
        <tissue evidence="2">Leaves</tissue>
    </source>
</reference>
<protein>
    <submittedName>
        <fullName evidence="2">Uncharacterized protein</fullName>
    </submittedName>
</protein>
<keyword evidence="3" id="KW-1185">Reference proteome</keyword>
<dbReference type="AlphaFoldDB" id="A0A9Q0J3I6"/>
<sequence length="112" mass="13055">ERPNPLQFTLIFFLFSSFLLFFVFRFLPFSFLSFLLLLFPSSLRFFSFYSWYCLLVHLATTTPPLCDGVLYLPTERDIVARRVAHGDGHLLPGAIWRPCPAGRPRRAERTPK</sequence>
<feature type="transmembrane region" description="Helical" evidence="1">
    <location>
        <begin position="6"/>
        <end position="24"/>
    </location>
</feature>